<evidence type="ECO:0000313" key="2">
    <source>
        <dbReference type="Proteomes" id="UP000807115"/>
    </source>
</evidence>
<sequence length="88" mass="10111">MLPIQSKFTKDPNFKKQLFVESFPERRLQPSIYCLKKSREIRQCCSANDCISSWTDKGKMQPLIINQNTNRAASSHQQLGSSTKCNVM</sequence>
<comment type="caution">
    <text evidence="1">The sequence shown here is derived from an EMBL/GenBank/DDBJ whole genome shotgun (WGS) entry which is preliminary data.</text>
</comment>
<dbReference type="Proteomes" id="UP000807115">
    <property type="component" value="Chromosome 5"/>
</dbReference>
<protein>
    <submittedName>
        <fullName evidence="1">Uncharacterized protein</fullName>
    </submittedName>
</protein>
<reference evidence="1" key="1">
    <citation type="journal article" date="2019" name="BMC Genomics">
        <title>A new reference genome for Sorghum bicolor reveals high levels of sequence similarity between sweet and grain genotypes: implications for the genetics of sugar metabolism.</title>
        <authorList>
            <person name="Cooper E.A."/>
            <person name="Brenton Z.W."/>
            <person name="Flinn B.S."/>
            <person name="Jenkins J."/>
            <person name="Shu S."/>
            <person name="Flowers D."/>
            <person name="Luo F."/>
            <person name="Wang Y."/>
            <person name="Xia P."/>
            <person name="Barry K."/>
            <person name="Daum C."/>
            <person name="Lipzen A."/>
            <person name="Yoshinaga Y."/>
            <person name="Schmutz J."/>
            <person name="Saski C."/>
            <person name="Vermerris W."/>
            <person name="Kresovich S."/>
        </authorList>
    </citation>
    <scope>NUCLEOTIDE SEQUENCE</scope>
</reference>
<reference evidence="1" key="2">
    <citation type="submission" date="2020-10" db="EMBL/GenBank/DDBJ databases">
        <authorList>
            <person name="Cooper E.A."/>
            <person name="Brenton Z.W."/>
            <person name="Flinn B.S."/>
            <person name="Jenkins J."/>
            <person name="Shu S."/>
            <person name="Flowers D."/>
            <person name="Luo F."/>
            <person name="Wang Y."/>
            <person name="Xia P."/>
            <person name="Barry K."/>
            <person name="Daum C."/>
            <person name="Lipzen A."/>
            <person name="Yoshinaga Y."/>
            <person name="Schmutz J."/>
            <person name="Saski C."/>
            <person name="Vermerris W."/>
            <person name="Kresovich S."/>
        </authorList>
    </citation>
    <scope>NUCLEOTIDE SEQUENCE</scope>
</reference>
<organism evidence="1 2">
    <name type="scientific">Sorghum bicolor</name>
    <name type="common">Sorghum</name>
    <name type="synonym">Sorghum vulgare</name>
    <dbReference type="NCBI Taxonomy" id="4558"/>
    <lineage>
        <taxon>Eukaryota</taxon>
        <taxon>Viridiplantae</taxon>
        <taxon>Streptophyta</taxon>
        <taxon>Embryophyta</taxon>
        <taxon>Tracheophyta</taxon>
        <taxon>Spermatophyta</taxon>
        <taxon>Magnoliopsida</taxon>
        <taxon>Liliopsida</taxon>
        <taxon>Poales</taxon>
        <taxon>Poaceae</taxon>
        <taxon>PACMAD clade</taxon>
        <taxon>Panicoideae</taxon>
        <taxon>Andropogonodae</taxon>
        <taxon>Andropogoneae</taxon>
        <taxon>Sorghinae</taxon>
        <taxon>Sorghum</taxon>
    </lineage>
</organism>
<dbReference type="EMBL" id="CM027684">
    <property type="protein sequence ID" value="KAG0528335.1"/>
    <property type="molecule type" value="Genomic_DNA"/>
</dbReference>
<proteinExistence type="predicted"/>
<gene>
    <name evidence="1" type="ORF">BDA96_05G002400</name>
</gene>
<dbReference type="AlphaFoldDB" id="A0A921QW41"/>
<evidence type="ECO:0000313" key="1">
    <source>
        <dbReference type="EMBL" id="KAG0528335.1"/>
    </source>
</evidence>
<accession>A0A921QW41</accession>
<name>A0A921QW41_SORBI</name>